<dbReference type="EMBL" id="JAHKSW010000014">
    <property type="protein sequence ID" value="KAG7324644.1"/>
    <property type="molecule type" value="Genomic_DNA"/>
</dbReference>
<dbReference type="AlphaFoldDB" id="A0A9D3NMJ1"/>
<evidence type="ECO:0000313" key="2">
    <source>
        <dbReference type="EMBL" id="KAG7324644.1"/>
    </source>
</evidence>
<gene>
    <name evidence="2" type="ORF">KOW79_012660</name>
</gene>
<keyword evidence="3" id="KW-1185">Reference proteome</keyword>
<dbReference type="SUPFAM" id="SSF48726">
    <property type="entry name" value="Immunoglobulin"/>
    <property type="match status" value="1"/>
</dbReference>
<feature type="chain" id="PRO_5039525847" description="Ig-like domain-containing protein" evidence="1">
    <location>
        <begin position="19"/>
        <end position="176"/>
    </location>
</feature>
<dbReference type="InterPro" id="IPR013783">
    <property type="entry name" value="Ig-like_fold"/>
</dbReference>
<proteinExistence type="predicted"/>
<organism evidence="2 3">
    <name type="scientific">Hemibagrus wyckioides</name>
    <dbReference type="NCBI Taxonomy" id="337641"/>
    <lineage>
        <taxon>Eukaryota</taxon>
        <taxon>Metazoa</taxon>
        <taxon>Chordata</taxon>
        <taxon>Craniata</taxon>
        <taxon>Vertebrata</taxon>
        <taxon>Euteleostomi</taxon>
        <taxon>Actinopterygii</taxon>
        <taxon>Neopterygii</taxon>
        <taxon>Teleostei</taxon>
        <taxon>Ostariophysi</taxon>
        <taxon>Siluriformes</taxon>
        <taxon>Bagridae</taxon>
        <taxon>Hemibagrus</taxon>
    </lineage>
</organism>
<evidence type="ECO:0000313" key="3">
    <source>
        <dbReference type="Proteomes" id="UP000824219"/>
    </source>
</evidence>
<evidence type="ECO:0000256" key="1">
    <source>
        <dbReference type="SAM" id="SignalP"/>
    </source>
</evidence>
<keyword evidence="1" id="KW-0732">Signal</keyword>
<comment type="caution">
    <text evidence="2">The sequence shown here is derived from an EMBL/GenBank/DDBJ whole genome shotgun (WGS) entry which is preliminary data.</text>
</comment>
<dbReference type="InterPro" id="IPR036179">
    <property type="entry name" value="Ig-like_dom_sf"/>
</dbReference>
<reference evidence="2 3" key="1">
    <citation type="submission" date="2021-06" db="EMBL/GenBank/DDBJ databases">
        <title>Chromosome-level genome assembly of the red-tail catfish (Hemibagrus wyckioides).</title>
        <authorList>
            <person name="Shao F."/>
        </authorList>
    </citation>
    <scope>NUCLEOTIDE SEQUENCE [LARGE SCALE GENOMIC DNA]</scope>
    <source>
        <strain evidence="2">EC202008001</strain>
        <tissue evidence="2">Blood</tissue>
    </source>
</reference>
<dbReference type="OrthoDB" id="8979767at2759"/>
<dbReference type="Gene3D" id="2.60.40.10">
    <property type="entry name" value="Immunoglobulins"/>
    <property type="match status" value="1"/>
</dbReference>
<feature type="signal peptide" evidence="1">
    <location>
        <begin position="1"/>
        <end position="18"/>
    </location>
</feature>
<name>A0A9D3NMJ1_9TELE</name>
<dbReference type="Proteomes" id="UP000824219">
    <property type="component" value="Linkage Group LG14"/>
</dbReference>
<protein>
    <recommendedName>
        <fullName evidence="4">Ig-like domain-containing protein</fullName>
    </recommendedName>
</protein>
<evidence type="ECO:0008006" key="4">
    <source>
        <dbReference type="Google" id="ProtNLM"/>
    </source>
</evidence>
<accession>A0A9D3NMJ1</accession>
<sequence>MAYFLILCIVCNLICVKTKIIVSGCVGSMAALPCELQHKGPERPHIRWFTDAEIVFERWGKAAYKGKKYEGRADVPEEKLCKGNCSLVLQNLILTDAAVYRSYKVVRRTKRCDTSKRSDLDLNLISSVTLSVSVCLIKETNKNISPTPSGDAGMKCPHLLVMVLSLHLMFTCPALQ</sequence>